<dbReference type="PATRIC" id="fig|446692.3.peg.244"/>
<dbReference type="SUPFAM" id="SSF53649">
    <property type="entry name" value="Alkaline phosphatase-like"/>
    <property type="match status" value="1"/>
</dbReference>
<dbReference type="CDD" id="cd16018">
    <property type="entry name" value="Enpp"/>
    <property type="match status" value="1"/>
</dbReference>
<dbReference type="GeneID" id="34781519"/>
<dbReference type="InterPro" id="IPR017850">
    <property type="entry name" value="Alkaline_phosphatase_core_sf"/>
</dbReference>
<accession>A0A0U5ETH1</accession>
<dbReference type="EC" id="3.6.1.9" evidence="1"/>
<dbReference type="Proteomes" id="UP000056109">
    <property type="component" value="Chromosome I"/>
</dbReference>
<dbReference type="RefSeq" id="WP_058986958.1">
    <property type="nucleotide sequence ID" value="NZ_LN606600.1"/>
</dbReference>
<organism evidence="1 2">
    <name type="scientific">Acetobacter senegalensis</name>
    <dbReference type="NCBI Taxonomy" id="446692"/>
    <lineage>
        <taxon>Bacteria</taxon>
        <taxon>Pseudomonadati</taxon>
        <taxon>Pseudomonadota</taxon>
        <taxon>Alphaproteobacteria</taxon>
        <taxon>Acetobacterales</taxon>
        <taxon>Acetobacteraceae</taxon>
        <taxon>Acetobacter</taxon>
    </lineage>
</organism>
<proteinExistence type="predicted"/>
<dbReference type="EMBL" id="LN606600">
    <property type="protein sequence ID" value="CEF39735.1"/>
    <property type="molecule type" value="Genomic_DNA"/>
</dbReference>
<evidence type="ECO:0000313" key="2">
    <source>
        <dbReference type="Proteomes" id="UP000056109"/>
    </source>
</evidence>
<dbReference type="Pfam" id="PF01663">
    <property type="entry name" value="Phosphodiest"/>
    <property type="match status" value="1"/>
</dbReference>
<dbReference type="AlphaFoldDB" id="A0A0U5ETH1"/>
<dbReference type="PANTHER" id="PTHR10151">
    <property type="entry name" value="ECTONUCLEOTIDE PYROPHOSPHATASE/PHOSPHODIESTERASE"/>
    <property type="match status" value="1"/>
</dbReference>
<dbReference type="PANTHER" id="PTHR10151:SF120">
    <property type="entry name" value="BIS(5'-ADENOSYL)-TRIPHOSPHATASE"/>
    <property type="match status" value="1"/>
</dbReference>
<dbReference type="InterPro" id="IPR002591">
    <property type="entry name" value="Phosphodiest/P_Trfase"/>
</dbReference>
<gene>
    <name evidence="1" type="ORF">ASN_301</name>
</gene>
<keyword evidence="2" id="KW-1185">Reference proteome</keyword>
<dbReference type="GO" id="GO:0047429">
    <property type="term" value="F:nucleoside triphosphate diphosphatase activity"/>
    <property type="evidence" value="ECO:0007669"/>
    <property type="project" value="UniProtKB-EC"/>
</dbReference>
<protein>
    <submittedName>
        <fullName evidence="1">Nucleotide diphosphatase</fullName>
        <ecNumber evidence="1">3.6.1.9</ecNumber>
    </submittedName>
</protein>
<dbReference type="Gene3D" id="3.40.720.10">
    <property type="entry name" value="Alkaline Phosphatase, subunit A"/>
    <property type="match status" value="1"/>
</dbReference>
<dbReference type="Gene3D" id="3.30.1360.180">
    <property type="match status" value="1"/>
</dbReference>
<sequence length="436" mass="47619">MKMSYPSRNNICSATGGTVTLASMKKFLPSLLGAALLALTSGCASSPTSSTAWQGPPAVILVSLDGFRADYLSRGLTPHIQALAQDGVTTEGMHPSFPSITFPNHYTLVTGLRPDHHGIVGNTFYDPDHPDQKFTMRSTDSFWWSEADPIWVTAKQHGLNVGTLFWPGSESAVHDTRPDEWLPFDYKMSDTDRVDKLLSWYDAPAEKRPHFSTLYFNVVDTAGHHFGPESPEVNAALQDVDAGIGRLVDGLKKRHIPADIIVVADHGMASVGNGQIIEMDKVAPTSSYRWVTGGAYAGVDPLPGKQAKLEKALLRPHDHMECWKKEALPARFHYGTNPRVPAYICLAQQGWVILETTPDASKAPIRGEHGYDPALPDMSALFVAHGPDFKPHQVLPPFDNVDVYSLVMALLHIPANPSDGNLKPFESVLTPSTQAQ</sequence>
<evidence type="ECO:0000313" key="1">
    <source>
        <dbReference type="EMBL" id="CEF39735.1"/>
    </source>
</evidence>
<name>A0A0U5ETH1_9PROT</name>
<reference evidence="2" key="1">
    <citation type="submission" date="2014-09" db="EMBL/GenBank/DDBJ databases">
        <authorList>
            <person name="Illeghems K.G."/>
        </authorList>
    </citation>
    <scope>NUCLEOTIDE SEQUENCE [LARGE SCALE GENOMIC DNA]</scope>
    <source>
        <strain evidence="2">108B</strain>
    </source>
</reference>
<dbReference type="KEGG" id="asz:ASN_301"/>
<keyword evidence="1" id="KW-0378">Hydrolase</keyword>